<reference evidence="1" key="1">
    <citation type="journal article" date="2011" name="Plant Physiol.">
        <title>Comprehensive sequence analysis of 24,783 barley full-length cDNAs derived from 12 clone libraries.</title>
        <authorList>
            <person name="Matsumoto T."/>
            <person name="Tanaka T."/>
            <person name="Sakai H."/>
            <person name="Amano N."/>
            <person name="Kanamori H."/>
            <person name="Kurita K."/>
            <person name="Kikuta A."/>
            <person name="Kamiya K."/>
            <person name="Yamamoto M."/>
            <person name="Ikawa H."/>
            <person name="Fujii N."/>
            <person name="Hori K."/>
            <person name="Itoh T."/>
            <person name="Sato K."/>
        </authorList>
    </citation>
    <scope>NUCLEOTIDE SEQUENCE</scope>
    <source>
        <tissue evidence="1">Flower</tissue>
    </source>
</reference>
<dbReference type="EMBL" id="AK373722">
    <property type="protein sequence ID" value="BAK04919.1"/>
    <property type="molecule type" value="mRNA"/>
</dbReference>
<organism evidence="1">
    <name type="scientific">Hordeum vulgare subsp. vulgare</name>
    <name type="common">Domesticated barley</name>
    <dbReference type="NCBI Taxonomy" id="112509"/>
    <lineage>
        <taxon>Eukaryota</taxon>
        <taxon>Viridiplantae</taxon>
        <taxon>Streptophyta</taxon>
        <taxon>Embryophyta</taxon>
        <taxon>Tracheophyta</taxon>
        <taxon>Spermatophyta</taxon>
        <taxon>Magnoliopsida</taxon>
        <taxon>Liliopsida</taxon>
        <taxon>Poales</taxon>
        <taxon>Poaceae</taxon>
        <taxon>BOP clade</taxon>
        <taxon>Pooideae</taxon>
        <taxon>Triticodae</taxon>
        <taxon>Triticeae</taxon>
        <taxon>Hordeinae</taxon>
        <taxon>Hordeum</taxon>
    </lineage>
</organism>
<evidence type="ECO:0000313" key="1">
    <source>
        <dbReference type="EMBL" id="BAK04919.1"/>
    </source>
</evidence>
<protein>
    <submittedName>
        <fullName evidence="1">Predicted protein</fullName>
    </submittedName>
</protein>
<proteinExistence type="evidence at transcript level"/>
<sequence>MQFRHSIVAVEELPSKQCVRMTGCASPSSLRLLQVTIGHPSPAGSSHHLQEVGGFLHFPNKPRLASTPQQHGVVVPSCFGPPSLSIFRAATAR</sequence>
<accession>F2EC47</accession>
<dbReference type="AlphaFoldDB" id="F2EC47"/>
<name>F2EC47_HORVV</name>